<name>B1FEA7_9BURK</name>
<evidence type="ECO:0000313" key="6">
    <source>
        <dbReference type="EMBL" id="EDT04134.1"/>
    </source>
</evidence>
<dbReference type="InterPro" id="IPR050263">
    <property type="entry name" value="Bact_Fimbrial_Adh_Pro"/>
</dbReference>
<evidence type="ECO:0000256" key="5">
    <source>
        <dbReference type="SAM" id="SignalP"/>
    </source>
</evidence>
<comment type="subcellular location">
    <subcellularLocation>
        <location evidence="1">Fimbrium</location>
    </subcellularLocation>
</comment>
<feature type="signal peptide" evidence="5">
    <location>
        <begin position="1"/>
        <end position="23"/>
    </location>
</feature>
<dbReference type="AlphaFoldDB" id="B1FEA7"/>
<sequence length="176" mass="18505">MTKFLQIVLLVIGICLYIAQARAADGTVTFTGVINSETCQVTTGNVQVSLPNVQAATLKTDGATAGDTRFDIRLTGCDPQINQSVRAAFASDTHMDPSTGNLTIDHGNGDADHIEIALRNLDHTQIHLGDPGAAHAFPISQDGNAMLTYIAQYVATGGAAQVGTVKSNATFTLNYQ</sequence>
<dbReference type="GO" id="GO:0009289">
    <property type="term" value="C:pilus"/>
    <property type="evidence" value="ECO:0007669"/>
    <property type="project" value="UniProtKB-SubCell"/>
</dbReference>
<dbReference type="InterPro" id="IPR039458">
    <property type="entry name" value="FimA-like"/>
</dbReference>
<dbReference type="EMBL" id="ABLC01000046">
    <property type="protein sequence ID" value="EDT04134.1"/>
    <property type="molecule type" value="Genomic_DNA"/>
</dbReference>
<dbReference type="PANTHER" id="PTHR33420:SF3">
    <property type="entry name" value="FIMBRIAL SUBUNIT ELFA"/>
    <property type="match status" value="1"/>
</dbReference>
<keyword evidence="4" id="KW-0281">Fimbrium</keyword>
<accession>B1FEA7</accession>
<dbReference type="Pfam" id="PF16970">
    <property type="entry name" value="FimA"/>
    <property type="match status" value="1"/>
</dbReference>
<dbReference type="RefSeq" id="WP_006751559.1">
    <property type="nucleotide sequence ID" value="NZ_ABLC01000046.1"/>
</dbReference>
<dbReference type="Gene3D" id="2.60.40.1090">
    <property type="entry name" value="Fimbrial-type adhesion domain"/>
    <property type="match status" value="1"/>
</dbReference>
<dbReference type="GO" id="GO:0043709">
    <property type="term" value="P:cell adhesion involved in single-species biofilm formation"/>
    <property type="evidence" value="ECO:0007669"/>
    <property type="project" value="TreeGrafter"/>
</dbReference>
<dbReference type="InterPro" id="IPR008966">
    <property type="entry name" value="Adhesion_dom_sf"/>
</dbReference>
<comment type="similarity">
    <text evidence="2">Belongs to the fimbrial protein family.</text>
</comment>
<gene>
    <name evidence="6" type="ORF">BamIOP4010DRAFT_2367</name>
</gene>
<dbReference type="PATRIC" id="fig|396596.7.peg.5438"/>
<dbReference type="InterPro" id="IPR036937">
    <property type="entry name" value="Adhesion_dom_fimbrial_sf"/>
</dbReference>
<keyword evidence="3 5" id="KW-0732">Signal</keyword>
<dbReference type="Proteomes" id="UP000005463">
    <property type="component" value="Unassembled WGS sequence"/>
</dbReference>
<proteinExistence type="inferred from homology"/>
<comment type="caution">
    <text evidence="6">The sequence shown here is derived from an EMBL/GenBank/DDBJ whole genome shotgun (WGS) entry which is preliminary data.</text>
</comment>
<evidence type="ECO:0000256" key="3">
    <source>
        <dbReference type="ARBA" id="ARBA00022729"/>
    </source>
</evidence>
<evidence type="ECO:0000256" key="2">
    <source>
        <dbReference type="ARBA" id="ARBA00006671"/>
    </source>
</evidence>
<protein>
    <submittedName>
        <fullName evidence="6">Fimbrial protein</fullName>
    </submittedName>
</protein>
<evidence type="ECO:0000256" key="1">
    <source>
        <dbReference type="ARBA" id="ARBA00004561"/>
    </source>
</evidence>
<dbReference type="SUPFAM" id="SSF49401">
    <property type="entry name" value="Bacterial adhesins"/>
    <property type="match status" value="1"/>
</dbReference>
<dbReference type="PANTHER" id="PTHR33420">
    <property type="entry name" value="FIMBRIAL SUBUNIT ELFA-RELATED"/>
    <property type="match status" value="1"/>
</dbReference>
<evidence type="ECO:0000256" key="4">
    <source>
        <dbReference type="ARBA" id="ARBA00023263"/>
    </source>
</evidence>
<organism evidence="6 7">
    <name type="scientific">Burkholderia ambifaria IOP40-10</name>
    <dbReference type="NCBI Taxonomy" id="396596"/>
    <lineage>
        <taxon>Bacteria</taxon>
        <taxon>Pseudomonadati</taxon>
        <taxon>Pseudomonadota</taxon>
        <taxon>Betaproteobacteria</taxon>
        <taxon>Burkholderiales</taxon>
        <taxon>Burkholderiaceae</taxon>
        <taxon>Burkholderia</taxon>
        <taxon>Burkholderia cepacia complex</taxon>
    </lineage>
</organism>
<evidence type="ECO:0000313" key="7">
    <source>
        <dbReference type="Proteomes" id="UP000005463"/>
    </source>
</evidence>
<feature type="chain" id="PRO_5002761272" evidence="5">
    <location>
        <begin position="24"/>
        <end position="176"/>
    </location>
</feature>
<reference evidence="6 7" key="1">
    <citation type="submission" date="2008-03" db="EMBL/GenBank/DDBJ databases">
        <title>Sequencing of the draft genome and assembly of Burkholderia ambifaria IOP40-10.</title>
        <authorList>
            <consortium name="US DOE Joint Genome Institute (JGI-PGF)"/>
            <person name="Copeland A."/>
            <person name="Lucas S."/>
            <person name="Lapidus A."/>
            <person name="Glavina del Rio T."/>
            <person name="Dalin E."/>
            <person name="Tice H."/>
            <person name="Bruce D."/>
            <person name="Goodwin L."/>
            <person name="Pitluck S."/>
            <person name="Larimer F."/>
            <person name="Land M.L."/>
            <person name="Hauser L."/>
            <person name="Tiedje J."/>
            <person name="Richardson P."/>
        </authorList>
    </citation>
    <scope>NUCLEOTIDE SEQUENCE [LARGE SCALE GENOMIC DNA]</scope>
    <source>
        <strain evidence="6 7">IOP40-10</strain>
    </source>
</reference>